<evidence type="ECO:0000259" key="4">
    <source>
        <dbReference type="PROSITE" id="PS01124"/>
    </source>
</evidence>
<sequence length="116" mass="13364">MRRAVTRDTIEATIVYMKGHLQEKMTRNQLAALAGLTPEHYSRVFKKYTGRSPFEYMMGLRVERALELLQRSPIKVKEVARRVGIDDPYYFSRMFKRLTGASPSERKGKPAVGQTP</sequence>
<dbReference type="PROSITE" id="PS00041">
    <property type="entry name" value="HTH_ARAC_FAMILY_1"/>
    <property type="match status" value="1"/>
</dbReference>
<dbReference type="SUPFAM" id="SSF46689">
    <property type="entry name" value="Homeodomain-like"/>
    <property type="match status" value="2"/>
</dbReference>
<evidence type="ECO:0000313" key="6">
    <source>
        <dbReference type="Proteomes" id="UP001596028"/>
    </source>
</evidence>
<accession>A0ABV9F8N2</accession>
<dbReference type="PANTHER" id="PTHR43280:SF30">
    <property type="entry name" value="MMSAB OPERON REGULATORY PROTEIN"/>
    <property type="match status" value="1"/>
</dbReference>
<keyword evidence="6" id="KW-1185">Reference proteome</keyword>
<dbReference type="InterPro" id="IPR020449">
    <property type="entry name" value="Tscrpt_reg_AraC-type_HTH"/>
</dbReference>
<dbReference type="PANTHER" id="PTHR43280">
    <property type="entry name" value="ARAC-FAMILY TRANSCRIPTIONAL REGULATOR"/>
    <property type="match status" value="1"/>
</dbReference>
<evidence type="ECO:0000256" key="3">
    <source>
        <dbReference type="ARBA" id="ARBA00023163"/>
    </source>
</evidence>
<organism evidence="5 6">
    <name type="scientific">Cohnella hongkongensis</name>
    <dbReference type="NCBI Taxonomy" id="178337"/>
    <lineage>
        <taxon>Bacteria</taxon>
        <taxon>Bacillati</taxon>
        <taxon>Bacillota</taxon>
        <taxon>Bacilli</taxon>
        <taxon>Bacillales</taxon>
        <taxon>Paenibacillaceae</taxon>
        <taxon>Cohnella</taxon>
    </lineage>
</organism>
<dbReference type="Gene3D" id="1.10.10.60">
    <property type="entry name" value="Homeodomain-like"/>
    <property type="match status" value="2"/>
</dbReference>
<evidence type="ECO:0000256" key="1">
    <source>
        <dbReference type="ARBA" id="ARBA00023015"/>
    </source>
</evidence>
<dbReference type="PRINTS" id="PR00032">
    <property type="entry name" value="HTHARAC"/>
</dbReference>
<name>A0ABV9F8N2_9BACL</name>
<feature type="domain" description="HTH araC/xylS-type" evidence="4">
    <location>
        <begin position="11"/>
        <end position="109"/>
    </location>
</feature>
<evidence type="ECO:0000256" key="2">
    <source>
        <dbReference type="ARBA" id="ARBA00023125"/>
    </source>
</evidence>
<keyword evidence="2" id="KW-0238">DNA-binding</keyword>
<protein>
    <submittedName>
        <fullName evidence="5">Helix-turn-helix domain-containing protein</fullName>
    </submittedName>
</protein>
<dbReference type="SMART" id="SM00342">
    <property type="entry name" value="HTH_ARAC"/>
    <property type="match status" value="1"/>
</dbReference>
<dbReference type="InterPro" id="IPR018062">
    <property type="entry name" value="HTH_AraC-typ_CS"/>
</dbReference>
<dbReference type="EMBL" id="JBHSEP010000001">
    <property type="protein sequence ID" value="MFC4597172.1"/>
    <property type="molecule type" value="Genomic_DNA"/>
</dbReference>
<reference evidence="6" key="1">
    <citation type="journal article" date="2019" name="Int. J. Syst. Evol. Microbiol.">
        <title>The Global Catalogue of Microorganisms (GCM) 10K type strain sequencing project: providing services to taxonomists for standard genome sequencing and annotation.</title>
        <authorList>
            <consortium name="The Broad Institute Genomics Platform"/>
            <consortium name="The Broad Institute Genome Sequencing Center for Infectious Disease"/>
            <person name="Wu L."/>
            <person name="Ma J."/>
        </authorList>
    </citation>
    <scope>NUCLEOTIDE SEQUENCE [LARGE SCALE GENOMIC DNA]</scope>
    <source>
        <strain evidence="6">CCUG 49571</strain>
    </source>
</reference>
<evidence type="ECO:0000313" key="5">
    <source>
        <dbReference type="EMBL" id="MFC4597172.1"/>
    </source>
</evidence>
<gene>
    <name evidence="5" type="ORF">ACFO3S_02875</name>
</gene>
<dbReference type="PROSITE" id="PS01124">
    <property type="entry name" value="HTH_ARAC_FAMILY_2"/>
    <property type="match status" value="1"/>
</dbReference>
<keyword evidence="1" id="KW-0805">Transcription regulation</keyword>
<comment type="caution">
    <text evidence="5">The sequence shown here is derived from an EMBL/GenBank/DDBJ whole genome shotgun (WGS) entry which is preliminary data.</text>
</comment>
<dbReference type="Proteomes" id="UP001596028">
    <property type="component" value="Unassembled WGS sequence"/>
</dbReference>
<keyword evidence="3" id="KW-0804">Transcription</keyword>
<dbReference type="InterPro" id="IPR009057">
    <property type="entry name" value="Homeodomain-like_sf"/>
</dbReference>
<proteinExistence type="predicted"/>
<dbReference type="InterPro" id="IPR018060">
    <property type="entry name" value="HTH_AraC"/>
</dbReference>
<dbReference type="Pfam" id="PF12833">
    <property type="entry name" value="HTH_18"/>
    <property type="match status" value="1"/>
</dbReference>
<dbReference type="RefSeq" id="WP_378092010.1">
    <property type="nucleotide sequence ID" value="NZ_JBHSEP010000001.1"/>
</dbReference>